<evidence type="ECO:0000313" key="1">
    <source>
        <dbReference type="EMBL" id="KYG77188.1"/>
    </source>
</evidence>
<reference evidence="1 2" key="1">
    <citation type="submission" date="2016-01" db="EMBL/GenBank/DDBJ databases">
        <title>Genome sequencing of Roseivirga echinicomitans KMM 6058.</title>
        <authorList>
            <person name="Selvaratnam C."/>
            <person name="Thevarajoo S."/>
            <person name="Goh K.M."/>
            <person name="Ee R."/>
            <person name="Chan K.-G."/>
            <person name="Chong C.S."/>
        </authorList>
    </citation>
    <scope>NUCLEOTIDE SEQUENCE [LARGE SCALE GENOMIC DNA]</scope>
    <source>
        <strain evidence="1 2">KMM 6058</strain>
    </source>
</reference>
<accession>A0A150XEQ9</accession>
<sequence>MRVMKINRTKTLSALVLIVMIIIGCGTVDPNGLINQELAFEKLAGDWIYGVNGQITLDGQDVSLNYPDFSISFADGTYTTINGGNLFRATGTWTWVSEVAGSINLDTGEEVTILDLSVTRFKFSFTHSGGGVVAGTSGNYTVSLEK</sequence>
<dbReference type="EMBL" id="LRDB01000014">
    <property type="protein sequence ID" value="KYG77188.1"/>
    <property type="molecule type" value="Genomic_DNA"/>
</dbReference>
<organism evidence="1 2">
    <name type="scientific">Roseivirga echinicomitans</name>
    <dbReference type="NCBI Taxonomy" id="296218"/>
    <lineage>
        <taxon>Bacteria</taxon>
        <taxon>Pseudomonadati</taxon>
        <taxon>Bacteroidota</taxon>
        <taxon>Cytophagia</taxon>
        <taxon>Cytophagales</taxon>
        <taxon>Roseivirgaceae</taxon>
        <taxon>Roseivirga</taxon>
    </lineage>
</organism>
<proteinExistence type="predicted"/>
<dbReference type="AlphaFoldDB" id="A0A150XEQ9"/>
<evidence type="ECO:0000313" key="2">
    <source>
        <dbReference type="Proteomes" id="UP000075615"/>
    </source>
</evidence>
<gene>
    <name evidence="1" type="ORF">AWN68_18315</name>
</gene>
<comment type="caution">
    <text evidence="1">The sequence shown here is derived from an EMBL/GenBank/DDBJ whole genome shotgun (WGS) entry which is preliminary data.</text>
</comment>
<evidence type="ECO:0008006" key="3">
    <source>
        <dbReference type="Google" id="ProtNLM"/>
    </source>
</evidence>
<name>A0A150XEQ9_9BACT</name>
<protein>
    <recommendedName>
        <fullName evidence="3">Lipocalin-like domain-containing protein</fullName>
    </recommendedName>
</protein>
<dbReference type="Proteomes" id="UP000075615">
    <property type="component" value="Unassembled WGS sequence"/>
</dbReference>
<dbReference type="PROSITE" id="PS51257">
    <property type="entry name" value="PROKAR_LIPOPROTEIN"/>
    <property type="match status" value="1"/>
</dbReference>
<keyword evidence="2" id="KW-1185">Reference proteome</keyword>